<dbReference type="PIRSF" id="PIRSF000382">
    <property type="entry name" value="MeTrfase_B12_ind"/>
    <property type="match status" value="1"/>
</dbReference>
<evidence type="ECO:0000256" key="6">
    <source>
        <dbReference type="ARBA" id="ARBA00022605"/>
    </source>
</evidence>
<name>F8EXD5_GRAC1</name>
<comment type="similarity">
    <text evidence="3">Belongs to the vitamin-B12 independent methionine synthase family.</text>
</comment>
<evidence type="ECO:0000256" key="7">
    <source>
        <dbReference type="ARBA" id="ARBA00022679"/>
    </source>
</evidence>
<dbReference type="PANTHER" id="PTHR30519">
    <property type="entry name" value="5-METHYLTETRAHYDROPTEROYLTRIGLUTAMATE--HOMOCYSTEINE METHYLTRANSFERASE"/>
    <property type="match status" value="1"/>
</dbReference>
<keyword evidence="7 16" id="KW-0808">Transferase</keyword>
<sequence length="755" mass="87089">MKTTLVGFPRIGKNRELKTLLDSYFKNRIDGTRLIQEAAALEEVQLQALSQQLDVIPCADFSLYDGMLDMLYLFGCIPPRFKDIPQYAGSLAHRDLETRLGLYFAMARGSEVQGKAIYPLEMKKWFTTNYHYLVPELSLELSWELETSFLEAHIERARRLHCPFKVHLIGPLTFLYLSKILEGPPDKYLDTLVIQYQRLFRFLQQKGVEWVQLEEPILVTDLCHEDVKRFQYLYKTILFTKGTLKVLLQTYFGDIRDVWSEVCQQPFDAVGLDFVAGTKNKELIQTEGFPKNTILVAGCIDGRNIWRANLEELIPFIQDLQSKMKNEIWLSSSCSLLHVPYTVEGERKLPPELKRRLAFAWEKVGELEHLKTAVREARGHLSVSEKAHSSSSLPPSTFVDFSLTPRPIPRHERYWLQQKRLSLPILPTTTIGSFPQDEDLRRLRKQYRQGKIDENTYEDRIRQRIRALVVLQEELGLDVLVHGEYERNDMVEYFAEYLEGFYTTEEGWVQSYGSRVTKPPIIYGDIHRTHPITVPWISYAQSLTQKPMKAILTGPITIINWSFVREDLALSTVAFQLAEALRAEISELQEKGIPIIQVDEAALREKLPLRRGEWEGYINLAVAAFRRATESVRPDVQLHTHMCYSEFGSLVYAIEAFDVDVITIEAARSHFGLLSSFREYGKDHPIGPGVYDIHSPLVPSVAELEKRIRRMLEYIPPDMLWINPDCGLKTRGMEETVAALNNMVQATQRVRQTLC</sequence>
<dbReference type="Gene3D" id="3.20.20.210">
    <property type="match status" value="2"/>
</dbReference>
<feature type="binding site" evidence="11">
    <location>
        <begin position="431"/>
        <end position="433"/>
    </location>
    <ligand>
        <name>L-homocysteine</name>
        <dbReference type="ChEBI" id="CHEBI:58199"/>
    </ligand>
</feature>
<keyword evidence="10" id="KW-0486">Methionine biosynthesis</keyword>
<dbReference type="KEGG" id="scd:Spica_1013"/>
<comment type="function">
    <text evidence="1">Catalyzes the transfer of a methyl group from 5-methyltetrahydrofolate to homocysteine resulting in methionine formation.</text>
</comment>
<dbReference type="EMBL" id="CP002868">
    <property type="protein sequence ID" value="AEJ19162.1"/>
    <property type="molecule type" value="Genomic_DNA"/>
</dbReference>
<organism evidence="16 17">
    <name type="scientific">Gracilinema caldarium (strain ATCC 51460 / DSM 7334 / H1)</name>
    <name type="common">Treponema caldarium</name>
    <dbReference type="NCBI Taxonomy" id="744872"/>
    <lineage>
        <taxon>Bacteria</taxon>
        <taxon>Pseudomonadati</taxon>
        <taxon>Spirochaetota</taxon>
        <taxon>Spirochaetia</taxon>
        <taxon>Spirochaetales</taxon>
        <taxon>Breznakiellaceae</taxon>
        <taxon>Gracilinema</taxon>
    </lineage>
</organism>
<evidence type="ECO:0000259" key="14">
    <source>
        <dbReference type="Pfam" id="PF01717"/>
    </source>
</evidence>
<feature type="domain" description="Cobalamin-independent methionine synthase MetE N-terminal" evidence="15">
    <location>
        <begin position="3"/>
        <end position="324"/>
    </location>
</feature>
<dbReference type="UniPathway" id="UPA00051">
    <property type="reaction ID" value="UER00082"/>
</dbReference>
<feature type="binding site" evidence="12">
    <location>
        <position position="665"/>
    </location>
    <ligand>
        <name>Zn(2+)</name>
        <dbReference type="ChEBI" id="CHEBI:29105"/>
        <label>1</label>
        <note>catalytic</note>
    </ligand>
</feature>
<feature type="binding site" evidence="12">
    <location>
        <position position="726"/>
    </location>
    <ligand>
        <name>Zn(2+)</name>
        <dbReference type="ChEBI" id="CHEBI:29105"/>
        <label>1</label>
        <note>catalytic</note>
    </ligand>
</feature>
<dbReference type="GO" id="GO:0009086">
    <property type="term" value="P:methionine biosynthetic process"/>
    <property type="evidence" value="ECO:0007669"/>
    <property type="project" value="UniProtKB-KW"/>
</dbReference>
<keyword evidence="17" id="KW-1185">Reference proteome</keyword>
<evidence type="ECO:0000256" key="10">
    <source>
        <dbReference type="ARBA" id="ARBA00023167"/>
    </source>
</evidence>
<keyword evidence="8 12" id="KW-0479">Metal-binding</keyword>
<dbReference type="CDD" id="cd03311">
    <property type="entry name" value="CIMS_C_terminal_like"/>
    <property type="match status" value="1"/>
</dbReference>
<dbReference type="RefSeq" id="WP_013968473.1">
    <property type="nucleotide sequence ID" value="NC_015732.1"/>
</dbReference>
<dbReference type="InterPro" id="IPR006276">
    <property type="entry name" value="Cobalamin-indep_Met_synthase"/>
</dbReference>
<dbReference type="SUPFAM" id="SSF51726">
    <property type="entry name" value="UROD/MetE-like"/>
    <property type="match status" value="2"/>
</dbReference>
<evidence type="ECO:0000256" key="13">
    <source>
        <dbReference type="PIRSR" id="PIRSR000382-3"/>
    </source>
</evidence>
<dbReference type="AlphaFoldDB" id="F8EXD5"/>
<reference evidence="17" key="1">
    <citation type="journal article" date="2013" name="Stand. Genomic Sci.">
        <title>Genome sequence of the thermophilic fresh-water bacterium Spirochaeta caldaria type strain (H1(T)), reclassification of Spirochaeta caldaria, Spirochaeta stenostrepta, and Spirochaeta zuelzerae in the genus Treponema as Treponema caldaria comb. nov., Treponema stenostrepta comb. nov., and Treponema zuelzerae comb. nov., and emendation of the genus Treponema.</title>
        <authorList>
            <person name="Abt B."/>
            <person name="Goker M."/>
            <person name="Scheuner C."/>
            <person name="Han C."/>
            <person name="Lu M."/>
            <person name="Misra M."/>
            <person name="Lapidus A."/>
            <person name="Nolan M."/>
            <person name="Lucas S."/>
            <person name="Hammon N."/>
            <person name="Deshpande S."/>
            <person name="Cheng J.F."/>
            <person name="Tapia R."/>
            <person name="Goodwin L.A."/>
            <person name="Pitluck S."/>
            <person name="Liolios K."/>
            <person name="Pagani I."/>
            <person name="Ivanova N."/>
            <person name="Mavromatis K."/>
            <person name="Mikhailova N."/>
            <person name="Huntemann M."/>
            <person name="Pati A."/>
            <person name="Chen A."/>
            <person name="Palaniappan K."/>
            <person name="Land M."/>
            <person name="Hauser L."/>
            <person name="Jeffries C.D."/>
            <person name="Rohde M."/>
            <person name="Spring S."/>
            <person name="Gronow S."/>
            <person name="Detter J.C."/>
            <person name="Bristow J."/>
            <person name="Eisen J.A."/>
            <person name="Markowitz V."/>
            <person name="Hugenholtz P."/>
            <person name="Kyrpides N.C."/>
            <person name="Woyke T."/>
            <person name="Klenk H.P."/>
        </authorList>
    </citation>
    <scope>NUCLEOTIDE SEQUENCE</scope>
    <source>
        <strain evidence="17">ATCC 51460 / DSM 7334 / H1</strain>
    </source>
</reference>
<evidence type="ECO:0000256" key="9">
    <source>
        <dbReference type="ARBA" id="ARBA00022833"/>
    </source>
</evidence>
<dbReference type="NCBIfam" id="NF003556">
    <property type="entry name" value="PRK05222.1"/>
    <property type="match status" value="1"/>
</dbReference>
<feature type="binding site" evidence="11">
    <location>
        <position position="599"/>
    </location>
    <ligand>
        <name>L-homocysteine</name>
        <dbReference type="ChEBI" id="CHEBI:58199"/>
    </ligand>
</feature>
<evidence type="ECO:0000313" key="16">
    <source>
        <dbReference type="EMBL" id="AEJ19162.1"/>
    </source>
</evidence>
<evidence type="ECO:0000256" key="4">
    <source>
        <dbReference type="ARBA" id="ARBA00012034"/>
    </source>
</evidence>
<evidence type="ECO:0000259" key="15">
    <source>
        <dbReference type="Pfam" id="PF08267"/>
    </source>
</evidence>
<dbReference type="InterPro" id="IPR013215">
    <property type="entry name" value="Cbl-indep_Met_Synth_N"/>
</dbReference>
<dbReference type="InterPro" id="IPR002629">
    <property type="entry name" value="Met_Synth_C/arc"/>
</dbReference>
<evidence type="ECO:0000256" key="2">
    <source>
        <dbReference type="ARBA" id="ARBA00004681"/>
    </source>
</evidence>
<dbReference type="HOGENOM" id="CLU_013175_0_0_12"/>
<evidence type="ECO:0000256" key="3">
    <source>
        <dbReference type="ARBA" id="ARBA00009553"/>
    </source>
</evidence>
<feature type="binding site" evidence="11">
    <location>
        <position position="599"/>
    </location>
    <ligand>
        <name>L-methionine</name>
        <dbReference type="ChEBI" id="CHEBI:57844"/>
    </ligand>
</feature>
<feature type="active site" description="Proton donor" evidence="13">
    <location>
        <position position="694"/>
    </location>
</feature>
<keyword evidence="9 12" id="KW-0862">Zinc</keyword>
<evidence type="ECO:0000313" key="17">
    <source>
        <dbReference type="Proteomes" id="UP000000503"/>
    </source>
</evidence>
<dbReference type="GO" id="GO:0003871">
    <property type="term" value="F:5-methyltetrahydropteroyltriglutamate-homocysteine S-methyltransferase activity"/>
    <property type="evidence" value="ECO:0007669"/>
    <property type="project" value="UniProtKB-EC"/>
</dbReference>
<feature type="binding site" evidence="11">
    <location>
        <position position="18"/>
    </location>
    <ligand>
        <name>5-methyltetrahydropteroyltri-L-glutamate</name>
        <dbReference type="ChEBI" id="CHEBI:58207"/>
    </ligand>
</feature>
<evidence type="ECO:0000256" key="5">
    <source>
        <dbReference type="ARBA" id="ARBA00022603"/>
    </source>
</evidence>
<dbReference type="Pfam" id="PF08267">
    <property type="entry name" value="Meth_synt_1"/>
    <property type="match status" value="1"/>
</dbReference>
<feature type="binding site" evidence="11">
    <location>
        <position position="561"/>
    </location>
    <ligand>
        <name>5-methyltetrahydropteroyltri-L-glutamate</name>
        <dbReference type="ChEBI" id="CHEBI:58207"/>
    </ligand>
</feature>
<evidence type="ECO:0000256" key="8">
    <source>
        <dbReference type="ARBA" id="ARBA00022723"/>
    </source>
</evidence>
<dbReference type="InterPro" id="IPR038071">
    <property type="entry name" value="UROD/MetE-like_sf"/>
</dbReference>
<gene>
    <name evidence="16" type="ordered locus">Spica_1013</name>
</gene>
<proteinExistence type="inferred from homology"/>
<keyword evidence="6" id="KW-0028">Amino-acid biosynthesis</keyword>
<dbReference type="STRING" id="744872.Spica_1013"/>
<dbReference type="GO" id="GO:0032259">
    <property type="term" value="P:methylation"/>
    <property type="evidence" value="ECO:0007669"/>
    <property type="project" value="UniProtKB-KW"/>
</dbReference>
<feature type="binding site" evidence="11">
    <location>
        <begin position="431"/>
        <end position="433"/>
    </location>
    <ligand>
        <name>L-methionine</name>
        <dbReference type="ChEBI" id="CHEBI:57844"/>
    </ligand>
</feature>
<evidence type="ECO:0000256" key="11">
    <source>
        <dbReference type="PIRSR" id="PIRSR000382-1"/>
    </source>
</evidence>
<dbReference type="Pfam" id="PF01717">
    <property type="entry name" value="Meth_synt_2"/>
    <property type="match status" value="1"/>
</dbReference>
<dbReference type="GO" id="GO:0008270">
    <property type="term" value="F:zinc ion binding"/>
    <property type="evidence" value="ECO:0007669"/>
    <property type="project" value="InterPro"/>
</dbReference>
<feature type="binding site" evidence="12">
    <location>
        <position position="643"/>
    </location>
    <ligand>
        <name>Zn(2+)</name>
        <dbReference type="ChEBI" id="CHEBI:29105"/>
        <label>1</label>
        <note>catalytic</note>
    </ligand>
</feature>
<dbReference type="OrthoDB" id="244285at2"/>
<comment type="pathway">
    <text evidence="2">Amino-acid biosynthesis; L-methionine biosynthesis via de novo pathway; L-methionine from L-homocysteine (MetE route): step 1/1.</text>
</comment>
<feature type="binding site" evidence="11">
    <location>
        <position position="129"/>
    </location>
    <ligand>
        <name>5-methyltetrahydropteroyltri-L-glutamate</name>
        <dbReference type="ChEBI" id="CHEBI:58207"/>
    </ligand>
</feature>
<dbReference type="eggNOG" id="COG0620">
    <property type="taxonomic scope" value="Bacteria"/>
</dbReference>
<feature type="domain" description="Cobalamin-independent methionine synthase MetE C-terminal/archaeal" evidence="14">
    <location>
        <begin position="426"/>
        <end position="748"/>
    </location>
</feature>
<dbReference type="Proteomes" id="UP000000503">
    <property type="component" value="Chromosome"/>
</dbReference>
<feature type="binding site" evidence="12">
    <location>
        <position position="641"/>
    </location>
    <ligand>
        <name>Zn(2+)</name>
        <dbReference type="ChEBI" id="CHEBI:29105"/>
        <label>1</label>
        <note>catalytic</note>
    </ligand>
</feature>
<feature type="binding site" evidence="11">
    <location>
        <position position="484"/>
    </location>
    <ligand>
        <name>L-methionine</name>
        <dbReference type="ChEBI" id="CHEBI:57844"/>
    </ligand>
</feature>
<evidence type="ECO:0000256" key="12">
    <source>
        <dbReference type="PIRSR" id="PIRSR000382-2"/>
    </source>
</evidence>
<dbReference type="EC" id="2.1.1.14" evidence="4"/>
<protein>
    <recommendedName>
        <fullName evidence="4">5-methyltetrahydropteroyltriglutamate--homocysteine S-methyltransferase</fullName>
        <ecNumber evidence="4">2.1.1.14</ecNumber>
    </recommendedName>
</protein>
<accession>F8EXD5</accession>
<comment type="cofactor">
    <cofactor evidence="12">
        <name>Zn(2+)</name>
        <dbReference type="ChEBI" id="CHEBI:29105"/>
    </cofactor>
    <text evidence="12">Binds 2 Zn(2+) ions per subunit.</text>
</comment>
<keyword evidence="5 16" id="KW-0489">Methyltransferase</keyword>
<evidence type="ECO:0000256" key="1">
    <source>
        <dbReference type="ARBA" id="ARBA00002777"/>
    </source>
</evidence>